<reference evidence="1 2" key="1">
    <citation type="journal article" date="2022" name="Plant J.">
        <title>Chromosome-level genome of Camellia lanceoleosa provides a valuable resource for understanding genome evolution and self-incompatibility.</title>
        <authorList>
            <person name="Gong W."/>
            <person name="Xiao S."/>
            <person name="Wang L."/>
            <person name="Liao Z."/>
            <person name="Chang Y."/>
            <person name="Mo W."/>
            <person name="Hu G."/>
            <person name="Li W."/>
            <person name="Zhao G."/>
            <person name="Zhu H."/>
            <person name="Hu X."/>
            <person name="Ji K."/>
            <person name="Xiang X."/>
            <person name="Song Q."/>
            <person name="Yuan D."/>
            <person name="Jin S."/>
            <person name="Zhang L."/>
        </authorList>
    </citation>
    <scope>NUCLEOTIDE SEQUENCE [LARGE SCALE GENOMIC DNA]</scope>
    <source>
        <strain evidence="1">SQ_2022a</strain>
    </source>
</reference>
<protein>
    <submittedName>
        <fullName evidence="1">Uncharacterized protein</fullName>
    </submittedName>
</protein>
<sequence length="380" mass="40408">MGRTTLRAMTKVVADKIAKVRCWLSGRLRLVMFWRSCPQQADRAQVPWKGPPERGRAPAGKCPSILAATTQAVAKLRVVWGNAALNRAVNSAPRYNTGERPTANKYREGKMKRTSVKRESKSALKLLVEGSGWGRDALLAWMWNGAQMSADRLGAWTGAGRGGGQSPATKAPLETLSPCRPAIHKRSACIARFKALPFARPLAGSRQNGSVTSGKGLALRAGTGPGPTRLPPAIAEAASRWRERSPLPSDGSNAPFGGPSRQITTRNAKFCLPASRVPGCLPKEKEFVRIAAPMFASPPRGAGEPQHLPPAVVLAVSEARPAGSYARAPGFGALCGGTRSPTASPAFAVRGLRPRLPLTVPALSVGLMRCRRRKEGMLPG</sequence>
<accession>A0ACC0FF33</accession>
<organism evidence="1 2">
    <name type="scientific">Camellia lanceoleosa</name>
    <dbReference type="NCBI Taxonomy" id="1840588"/>
    <lineage>
        <taxon>Eukaryota</taxon>
        <taxon>Viridiplantae</taxon>
        <taxon>Streptophyta</taxon>
        <taxon>Embryophyta</taxon>
        <taxon>Tracheophyta</taxon>
        <taxon>Spermatophyta</taxon>
        <taxon>Magnoliopsida</taxon>
        <taxon>eudicotyledons</taxon>
        <taxon>Gunneridae</taxon>
        <taxon>Pentapetalae</taxon>
        <taxon>asterids</taxon>
        <taxon>Ericales</taxon>
        <taxon>Theaceae</taxon>
        <taxon>Camellia</taxon>
    </lineage>
</organism>
<dbReference type="Proteomes" id="UP001060215">
    <property type="component" value="Chromosome 15"/>
</dbReference>
<evidence type="ECO:0000313" key="1">
    <source>
        <dbReference type="EMBL" id="KAI7986001.1"/>
    </source>
</evidence>
<keyword evidence="2" id="KW-1185">Reference proteome</keyword>
<dbReference type="EMBL" id="CM045772">
    <property type="protein sequence ID" value="KAI7986001.1"/>
    <property type="molecule type" value="Genomic_DNA"/>
</dbReference>
<evidence type="ECO:0000313" key="2">
    <source>
        <dbReference type="Proteomes" id="UP001060215"/>
    </source>
</evidence>
<proteinExistence type="predicted"/>
<comment type="caution">
    <text evidence="1">The sequence shown here is derived from an EMBL/GenBank/DDBJ whole genome shotgun (WGS) entry which is preliminary data.</text>
</comment>
<name>A0ACC0FF33_9ERIC</name>
<gene>
    <name evidence="1" type="ORF">LOK49_LG14G01661</name>
</gene>